<dbReference type="Gene3D" id="3.30.420.40">
    <property type="match status" value="2"/>
</dbReference>
<gene>
    <name evidence="2" type="ORF">FC32_GL001010</name>
</gene>
<evidence type="ECO:0000256" key="1">
    <source>
        <dbReference type="ARBA" id="ARBA00006479"/>
    </source>
</evidence>
<evidence type="ECO:0000313" key="3">
    <source>
        <dbReference type="Proteomes" id="UP000051324"/>
    </source>
</evidence>
<protein>
    <submittedName>
        <fullName evidence="2">Sugar kinase and transcription regulator</fullName>
    </submittedName>
</protein>
<proteinExistence type="inferred from homology"/>
<sequence length="287" mass="30632">MTQEYMLAFDVGGTTIKYALITPELEFKESGHVPTEKNKDNKILKTLLAISQEFQAKYSLKAIGVSTAGIVATDGSIRYAGPTIPNYQGTPIKEKLAQTTNLPVFVVNDVDAALLGEALNGAAKNATNAYCVALGTGIGGAFLNNGQLFAGAHGTGNSIGYTLFDPCTQTNFEQRASTLSLEHELSPLEISVKDAFSEAKAGQEPYVSKLNAWALEVAKGLSNILLLFDPEVLIIGGAVCQQGEFLLQLLNNQLADLLPPNLCQTKIKTAILADKAQLYGAIYPFSK</sequence>
<name>A0A0R1TYT0_9LACO</name>
<dbReference type="Pfam" id="PF00480">
    <property type="entry name" value="ROK"/>
    <property type="match status" value="1"/>
</dbReference>
<dbReference type="AlphaFoldDB" id="A0A0R1TYT0"/>
<dbReference type="eggNOG" id="COG1940">
    <property type="taxonomic scope" value="Bacteria"/>
</dbReference>
<dbReference type="GO" id="GO:0016301">
    <property type="term" value="F:kinase activity"/>
    <property type="evidence" value="ECO:0007669"/>
    <property type="project" value="UniProtKB-KW"/>
</dbReference>
<reference evidence="2 3" key="1">
    <citation type="journal article" date="2015" name="Genome Announc.">
        <title>Expanding the biotechnology potential of lactobacilli through comparative genomics of 213 strains and associated genera.</title>
        <authorList>
            <person name="Sun Z."/>
            <person name="Harris H.M."/>
            <person name="McCann A."/>
            <person name="Guo C."/>
            <person name="Argimon S."/>
            <person name="Zhang W."/>
            <person name="Yang X."/>
            <person name="Jeffery I.B."/>
            <person name="Cooney J.C."/>
            <person name="Kagawa T.F."/>
            <person name="Liu W."/>
            <person name="Song Y."/>
            <person name="Salvetti E."/>
            <person name="Wrobel A."/>
            <person name="Rasinkangas P."/>
            <person name="Parkhill J."/>
            <person name="Rea M.C."/>
            <person name="O'Sullivan O."/>
            <person name="Ritari J."/>
            <person name="Douillard F.P."/>
            <person name="Paul Ross R."/>
            <person name="Yang R."/>
            <person name="Briner A.E."/>
            <person name="Felis G.E."/>
            <person name="de Vos W.M."/>
            <person name="Barrangou R."/>
            <person name="Klaenhammer T.R."/>
            <person name="Caufield P.W."/>
            <person name="Cui Y."/>
            <person name="Zhang H."/>
            <person name="O'Toole P.W."/>
        </authorList>
    </citation>
    <scope>NUCLEOTIDE SEQUENCE [LARGE SCALE GENOMIC DNA]</scope>
    <source>
        <strain evidence="2 3">DSM 16634</strain>
    </source>
</reference>
<comment type="caution">
    <text evidence="2">The sequence shown here is derived from an EMBL/GenBank/DDBJ whole genome shotgun (WGS) entry which is preliminary data.</text>
</comment>
<comment type="similarity">
    <text evidence="1">Belongs to the ROK (NagC/XylR) family.</text>
</comment>
<dbReference type="SUPFAM" id="SSF53067">
    <property type="entry name" value="Actin-like ATPase domain"/>
    <property type="match status" value="1"/>
</dbReference>
<dbReference type="STRING" id="1423724.FC32_GL001010"/>
<evidence type="ECO:0000313" key="2">
    <source>
        <dbReference type="EMBL" id="KRL83749.1"/>
    </source>
</evidence>
<keyword evidence="2" id="KW-0418">Kinase</keyword>
<organism evidence="2 3">
    <name type="scientific">Ligilactobacillus apodemi DSM 16634 = JCM 16172</name>
    <dbReference type="NCBI Taxonomy" id="1423724"/>
    <lineage>
        <taxon>Bacteria</taxon>
        <taxon>Bacillati</taxon>
        <taxon>Bacillota</taxon>
        <taxon>Bacilli</taxon>
        <taxon>Lactobacillales</taxon>
        <taxon>Lactobacillaceae</taxon>
        <taxon>Ligilactobacillus</taxon>
    </lineage>
</organism>
<dbReference type="EMBL" id="AZFT01000053">
    <property type="protein sequence ID" value="KRL83749.1"/>
    <property type="molecule type" value="Genomic_DNA"/>
</dbReference>
<keyword evidence="3" id="KW-1185">Reference proteome</keyword>
<dbReference type="InterPro" id="IPR043129">
    <property type="entry name" value="ATPase_NBD"/>
</dbReference>
<dbReference type="PATRIC" id="fig|1423724.4.peg.1052"/>
<dbReference type="Proteomes" id="UP000051324">
    <property type="component" value="Unassembled WGS sequence"/>
</dbReference>
<keyword evidence="2" id="KW-0808">Transferase</keyword>
<dbReference type="PANTHER" id="PTHR18964:SF165">
    <property type="entry name" value="BETA-GLUCOSIDE KINASE"/>
    <property type="match status" value="1"/>
</dbReference>
<accession>A0A0R1TYT0</accession>
<dbReference type="InterPro" id="IPR000600">
    <property type="entry name" value="ROK"/>
</dbReference>
<dbReference type="PANTHER" id="PTHR18964">
    <property type="entry name" value="ROK (REPRESSOR, ORF, KINASE) FAMILY"/>
    <property type="match status" value="1"/>
</dbReference>
<dbReference type="RefSeq" id="WP_056957357.1">
    <property type="nucleotide sequence ID" value="NZ_AZFT01000053.1"/>
</dbReference>